<keyword evidence="4 5" id="KW-0472">Membrane</keyword>
<feature type="domain" description="HTTM-like" evidence="6">
    <location>
        <begin position="15"/>
        <end position="290"/>
    </location>
</feature>
<dbReference type="AlphaFoldDB" id="W4QJ50"/>
<comment type="subcellular location">
    <subcellularLocation>
        <location evidence="1">Endomembrane system</location>
        <topology evidence="1">Multi-pass membrane protein</topology>
    </subcellularLocation>
</comment>
<dbReference type="PANTHER" id="PTHR39535:SF2">
    <property type="entry name" value="HTTM DOMAIN-CONTAINING PROTEIN"/>
    <property type="match status" value="1"/>
</dbReference>
<evidence type="ECO:0000256" key="2">
    <source>
        <dbReference type="ARBA" id="ARBA00022692"/>
    </source>
</evidence>
<feature type="transmembrane region" description="Helical" evidence="5">
    <location>
        <begin position="264"/>
        <end position="285"/>
    </location>
</feature>
<evidence type="ECO:0000256" key="4">
    <source>
        <dbReference type="ARBA" id="ARBA00023136"/>
    </source>
</evidence>
<dbReference type="GO" id="GO:0012505">
    <property type="term" value="C:endomembrane system"/>
    <property type="evidence" value="ECO:0007669"/>
    <property type="project" value="UniProtKB-SubCell"/>
</dbReference>
<protein>
    <recommendedName>
        <fullName evidence="6">HTTM-like domain-containing protein</fullName>
    </recommendedName>
</protein>
<gene>
    <name evidence="7" type="ORF">JCM9152_2827</name>
</gene>
<name>W4QJ50_9BACI</name>
<dbReference type="Proteomes" id="UP000018895">
    <property type="component" value="Unassembled WGS sequence"/>
</dbReference>
<sequence length="328" mass="37553">MFSRIGNYVKNSAENIPIWTNVYGIARSLMAGTLALVLIINPAELIFIPAQGISEFPQCTGNISLFCFGSNDYLTLNIIRWIVVALLVVIASGWRPRYTGLLHFYIAYSYHEAAMVIDGGDQVHLVLSLLLIPITLCDPRKWHWKTFQPIKITNNYIYLYMISLTVIYLIRVQVSIIYLNAAYAKVTKEYWINGTAIYYFLNDYMLGLNDTLSMVLTPILETQFIVVLTWGTIVLEFLLFAALIAPKYTWKYFLIPGLILHGSIALAIGLYSFSTIMFAALIVFLRPFEQKFQFSMSTIRQNINNISLFRKNNKKFLSSEVNQIKVEK</sequence>
<proteinExistence type="predicted"/>
<dbReference type="InterPro" id="IPR011020">
    <property type="entry name" value="HTTM-like"/>
</dbReference>
<keyword evidence="3 5" id="KW-1133">Transmembrane helix</keyword>
<accession>W4QJ50</accession>
<keyword evidence="2 5" id="KW-0812">Transmembrane</keyword>
<evidence type="ECO:0000256" key="3">
    <source>
        <dbReference type="ARBA" id="ARBA00022989"/>
    </source>
</evidence>
<dbReference type="InterPro" id="IPR023894">
    <property type="entry name" value="Sporulation_SdpB"/>
</dbReference>
<dbReference type="EMBL" id="BAUU01000019">
    <property type="protein sequence ID" value="GAE31364.1"/>
    <property type="molecule type" value="Genomic_DNA"/>
</dbReference>
<feature type="transmembrane region" description="Helical" evidence="5">
    <location>
        <begin position="224"/>
        <end position="244"/>
    </location>
</feature>
<dbReference type="InterPro" id="IPR052964">
    <property type="entry name" value="Sporulation_signal_mat"/>
</dbReference>
<dbReference type="STRING" id="1236971.JCM9152_2827"/>
<feature type="transmembrane region" description="Helical" evidence="5">
    <location>
        <begin position="157"/>
        <end position="178"/>
    </location>
</feature>
<dbReference type="RefSeq" id="WP_035344890.1">
    <property type="nucleotide sequence ID" value="NZ_BAUU01000019.1"/>
</dbReference>
<evidence type="ECO:0000313" key="7">
    <source>
        <dbReference type="EMBL" id="GAE31364.1"/>
    </source>
</evidence>
<evidence type="ECO:0000313" key="8">
    <source>
        <dbReference type="Proteomes" id="UP000018895"/>
    </source>
</evidence>
<dbReference type="OrthoDB" id="128729at2"/>
<evidence type="ECO:0000256" key="5">
    <source>
        <dbReference type="SAM" id="Phobius"/>
    </source>
</evidence>
<dbReference type="PANTHER" id="PTHR39535">
    <property type="entry name" value="SPORULATION-DELAYING PROTEIN SDPB"/>
    <property type="match status" value="1"/>
</dbReference>
<evidence type="ECO:0000256" key="1">
    <source>
        <dbReference type="ARBA" id="ARBA00004127"/>
    </source>
</evidence>
<keyword evidence="8" id="KW-1185">Reference proteome</keyword>
<dbReference type="NCBIfam" id="TIGR04033">
    <property type="entry name" value="export_SdpB"/>
    <property type="match status" value="1"/>
</dbReference>
<evidence type="ECO:0000259" key="6">
    <source>
        <dbReference type="SMART" id="SM00752"/>
    </source>
</evidence>
<comment type="caution">
    <text evidence="7">The sequence shown here is derived from an EMBL/GenBank/DDBJ whole genome shotgun (WGS) entry which is preliminary data.</text>
</comment>
<feature type="transmembrane region" description="Helical" evidence="5">
    <location>
        <begin position="73"/>
        <end position="94"/>
    </location>
</feature>
<reference evidence="7" key="1">
    <citation type="journal article" date="2014" name="Genome Announc.">
        <title>Draft Genome Sequences of Three Alkaliphilic Bacillus Strains, Bacillus wakoensis JCM 9140T, Bacillus akibai JCM 9157T, and Bacillus hemicellulosilyticus JCM 9152T.</title>
        <authorList>
            <person name="Yuki M."/>
            <person name="Oshima K."/>
            <person name="Suda W."/>
            <person name="Oshida Y."/>
            <person name="Kitamura K."/>
            <person name="Iida T."/>
            <person name="Hattori M."/>
            <person name="Ohkuma M."/>
        </authorList>
    </citation>
    <scope>NUCLEOTIDE SEQUENCE [LARGE SCALE GENOMIC DNA]</scope>
    <source>
        <strain evidence="7">JCM 9152</strain>
    </source>
</reference>
<feature type="transmembrane region" description="Helical" evidence="5">
    <location>
        <begin position="190"/>
        <end position="212"/>
    </location>
</feature>
<dbReference type="SMART" id="SM00752">
    <property type="entry name" value="HTTM"/>
    <property type="match status" value="1"/>
</dbReference>
<organism evidence="7 8">
    <name type="scientific">Halalkalibacter hemicellulosilyticusJCM 9152</name>
    <dbReference type="NCBI Taxonomy" id="1236971"/>
    <lineage>
        <taxon>Bacteria</taxon>
        <taxon>Bacillati</taxon>
        <taxon>Bacillota</taxon>
        <taxon>Bacilli</taxon>
        <taxon>Bacillales</taxon>
        <taxon>Bacillaceae</taxon>
        <taxon>Halalkalibacter</taxon>
    </lineage>
</organism>